<sequence>ENLEKDLSCSICLELYSDPVLLGCGHSFCRECICLCWGSQISPRCCPQCKRTFLQPSFTKNHHLASIVESFKDVNLKAGGTVPKCKLHPEEDLGVFCRSDHQLLCCSCAFSPKHSGHDLVSVQNAFNDFKEKLSYSLKGLQDEKESLANQYTVHGEQVEEIMRLSKELDCQIEADFNQLHHFLVQEEQALRARVKEKEEALLKQLEDNMNKMCKEMDKIKETISNVQTFLAADNLTEILGVRGLLEFCEDPKRFSTLSVDYPLLYTSNQTEASGFEICNPLRSLLREDYTAWKRMLQVIDPAPYPLKLNPETASEVLVLAKNRTKMKLRSTVKELPKVPQRFLNYVAALSTTGFTTGKYYWEVVVGENTAWLVGVARHDVNRRDRMVLAPENGFWTLRFHDGSQYWASSQLLSLAARPKRIGVQADLDLGRISFYDAHDMSHIYTYSNAEAEDDSIYF</sequence>
<evidence type="ECO:0000256" key="2">
    <source>
        <dbReference type="ARBA" id="ARBA00022771"/>
    </source>
</evidence>
<feature type="domain" description="RING-type" evidence="6">
    <location>
        <begin position="9"/>
        <end position="50"/>
    </location>
</feature>
<dbReference type="SMART" id="SM00184">
    <property type="entry name" value="RING"/>
    <property type="match status" value="1"/>
</dbReference>
<dbReference type="InterPro" id="IPR001870">
    <property type="entry name" value="B30.2/SPRY"/>
</dbReference>
<proteinExistence type="predicted"/>
<keyword evidence="3" id="KW-0862">Zinc</keyword>
<reference evidence="10" key="1">
    <citation type="submission" date="2011-08" db="EMBL/GenBank/DDBJ databases">
        <title>The draft genome of Latimeria chalumnae.</title>
        <authorList>
            <person name="Di Palma F."/>
            <person name="Alfoldi J."/>
            <person name="Johnson J."/>
            <person name="Berlin A."/>
            <person name="Gnerre S."/>
            <person name="Jaffe D."/>
            <person name="MacCallum I."/>
            <person name="Young S."/>
            <person name="Walker B.J."/>
            <person name="Lander E."/>
            <person name="Lindblad-Toh K."/>
        </authorList>
    </citation>
    <scope>NUCLEOTIDE SEQUENCE [LARGE SCALE GENOMIC DNA]</scope>
    <source>
        <strain evidence="10">Wild caught</strain>
    </source>
</reference>
<keyword evidence="2 4" id="KW-0863">Zinc-finger</keyword>
<dbReference type="InterPro" id="IPR003879">
    <property type="entry name" value="Butyrophylin_SPRY"/>
</dbReference>
<dbReference type="InterPro" id="IPR001841">
    <property type="entry name" value="Znf_RING"/>
</dbReference>
<dbReference type="InterPro" id="IPR003877">
    <property type="entry name" value="SPRY_dom"/>
</dbReference>
<dbReference type="PROSITE" id="PS50119">
    <property type="entry name" value="ZF_BBOX"/>
    <property type="match status" value="1"/>
</dbReference>
<feature type="domain" description="B box-type" evidence="7">
    <location>
        <begin position="85"/>
        <end position="122"/>
    </location>
</feature>
<evidence type="ECO:0000313" key="9">
    <source>
        <dbReference type="Ensembl" id="ENSLACP00000008341.1"/>
    </source>
</evidence>
<dbReference type="SUPFAM" id="SSF57845">
    <property type="entry name" value="B-box zinc-binding domain"/>
    <property type="match status" value="1"/>
</dbReference>
<dbReference type="Gene3D" id="3.30.40.10">
    <property type="entry name" value="Zinc/RING finger domain, C3HC4 (zinc finger)"/>
    <property type="match status" value="1"/>
</dbReference>
<dbReference type="Pfam" id="PF00622">
    <property type="entry name" value="SPRY"/>
    <property type="match status" value="1"/>
</dbReference>
<dbReference type="Pfam" id="PF13765">
    <property type="entry name" value="PRY"/>
    <property type="match status" value="1"/>
</dbReference>
<dbReference type="Pfam" id="PF13445">
    <property type="entry name" value="zf-RING_UBOX"/>
    <property type="match status" value="1"/>
</dbReference>
<keyword evidence="1" id="KW-0479">Metal-binding</keyword>
<dbReference type="InterPro" id="IPR006574">
    <property type="entry name" value="PRY"/>
</dbReference>
<feature type="domain" description="B30.2/SPRY" evidence="8">
    <location>
        <begin position="286"/>
        <end position="458"/>
    </location>
</feature>
<accession>H3AFC0</accession>
<reference evidence="9" key="3">
    <citation type="submission" date="2025-09" db="UniProtKB">
        <authorList>
            <consortium name="Ensembl"/>
        </authorList>
    </citation>
    <scope>IDENTIFICATION</scope>
</reference>
<reference evidence="9" key="2">
    <citation type="submission" date="2025-08" db="UniProtKB">
        <authorList>
            <consortium name="Ensembl"/>
        </authorList>
    </citation>
    <scope>IDENTIFICATION</scope>
</reference>
<dbReference type="SUPFAM" id="SSF49899">
    <property type="entry name" value="Concanavalin A-like lectins/glucanases"/>
    <property type="match status" value="1"/>
</dbReference>
<evidence type="ECO:0000256" key="5">
    <source>
        <dbReference type="SAM" id="Coils"/>
    </source>
</evidence>
<keyword evidence="10" id="KW-1185">Reference proteome</keyword>
<dbReference type="SMART" id="SM00589">
    <property type="entry name" value="PRY"/>
    <property type="match status" value="1"/>
</dbReference>
<dbReference type="PROSITE" id="PS00518">
    <property type="entry name" value="ZF_RING_1"/>
    <property type="match status" value="1"/>
</dbReference>
<evidence type="ECO:0000259" key="8">
    <source>
        <dbReference type="PROSITE" id="PS50188"/>
    </source>
</evidence>
<dbReference type="SUPFAM" id="SSF57850">
    <property type="entry name" value="RING/U-box"/>
    <property type="match status" value="1"/>
</dbReference>
<name>H3AFC0_LATCH</name>
<dbReference type="Gene3D" id="3.30.160.60">
    <property type="entry name" value="Classic Zinc Finger"/>
    <property type="match status" value="1"/>
</dbReference>
<dbReference type="eggNOG" id="KOG2177">
    <property type="taxonomic scope" value="Eukaryota"/>
</dbReference>
<evidence type="ECO:0000256" key="3">
    <source>
        <dbReference type="ARBA" id="ARBA00022833"/>
    </source>
</evidence>
<dbReference type="Proteomes" id="UP000008672">
    <property type="component" value="Unassembled WGS sequence"/>
</dbReference>
<dbReference type="GeneTree" id="ENSGT01030000234583"/>
<dbReference type="PROSITE" id="PS50089">
    <property type="entry name" value="ZF_RING_2"/>
    <property type="match status" value="1"/>
</dbReference>
<dbReference type="InterPro" id="IPR017907">
    <property type="entry name" value="Znf_RING_CS"/>
</dbReference>
<dbReference type="SMART" id="SM00449">
    <property type="entry name" value="SPRY"/>
    <property type="match status" value="1"/>
</dbReference>
<keyword evidence="5" id="KW-0175">Coiled coil</keyword>
<dbReference type="CDD" id="cd19756">
    <property type="entry name" value="Bbox2"/>
    <property type="match status" value="1"/>
</dbReference>
<dbReference type="SMART" id="SM00336">
    <property type="entry name" value="BBOX"/>
    <property type="match status" value="1"/>
</dbReference>
<feature type="coiled-coil region" evidence="5">
    <location>
        <begin position="184"/>
        <end position="222"/>
    </location>
</feature>
<dbReference type="InterPro" id="IPR043136">
    <property type="entry name" value="B30.2/SPRY_sf"/>
</dbReference>
<evidence type="ECO:0000259" key="7">
    <source>
        <dbReference type="PROSITE" id="PS50119"/>
    </source>
</evidence>
<dbReference type="PANTHER" id="PTHR24103">
    <property type="entry name" value="E3 UBIQUITIN-PROTEIN LIGASE TRIM"/>
    <property type="match status" value="1"/>
</dbReference>
<dbReference type="Ensembl" id="ENSLACT00000008407.1">
    <property type="protein sequence ID" value="ENSLACP00000008341.1"/>
    <property type="gene ID" value="ENSLACG00000007382.1"/>
</dbReference>
<evidence type="ECO:0000313" key="10">
    <source>
        <dbReference type="Proteomes" id="UP000008672"/>
    </source>
</evidence>
<dbReference type="HOGENOM" id="CLU_013137_0_3_1"/>
<dbReference type="Pfam" id="PF00643">
    <property type="entry name" value="zf-B_box"/>
    <property type="match status" value="1"/>
</dbReference>
<organism evidence="9 10">
    <name type="scientific">Latimeria chalumnae</name>
    <name type="common">Coelacanth</name>
    <dbReference type="NCBI Taxonomy" id="7897"/>
    <lineage>
        <taxon>Eukaryota</taxon>
        <taxon>Metazoa</taxon>
        <taxon>Chordata</taxon>
        <taxon>Craniata</taxon>
        <taxon>Vertebrata</taxon>
        <taxon>Euteleostomi</taxon>
        <taxon>Coelacanthiformes</taxon>
        <taxon>Coelacanthidae</taxon>
        <taxon>Latimeria</taxon>
    </lineage>
</organism>
<dbReference type="InterPro" id="IPR013320">
    <property type="entry name" value="ConA-like_dom_sf"/>
</dbReference>
<dbReference type="PROSITE" id="PS50188">
    <property type="entry name" value="B302_SPRY"/>
    <property type="match status" value="1"/>
</dbReference>
<dbReference type="InParanoid" id="H3AFC0"/>
<dbReference type="InterPro" id="IPR027370">
    <property type="entry name" value="Znf-RING_euk"/>
</dbReference>
<dbReference type="EMBL" id="AFYH01148447">
    <property type="status" value="NOT_ANNOTATED_CDS"/>
    <property type="molecule type" value="Genomic_DNA"/>
</dbReference>
<dbReference type="EMBL" id="AFYH01148448">
    <property type="status" value="NOT_ANNOTATED_CDS"/>
    <property type="molecule type" value="Genomic_DNA"/>
</dbReference>
<dbReference type="GO" id="GO:0008270">
    <property type="term" value="F:zinc ion binding"/>
    <property type="evidence" value="ECO:0007669"/>
    <property type="project" value="UniProtKB-KW"/>
</dbReference>
<dbReference type="InterPro" id="IPR000315">
    <property type="entry name" value="Znf_B-box"/>
</dbReference>
<evidence type="ECO:0000259" key="6">
    <source>
        <dbReference type="PROSITE" id="PS50089"/>
    </source>
</evidence>
<dbReference type="OMA" id="NIWLKME"/>
<dbReference type="InterPro" id="IPR013083">
    <property type="entry name" value="Znf_RING/FYVE/PHD"/>
</dbReference>
<dbReference type="EMBL" id="AFYH01148446">
    <property type="status" value="NOT_ANNOTATED_CDS"/>
    <property type="molecule type" value="Genomic_DNA"/>
</dbReference>
<dbReference type="PRINTS" id="PR01407">
    <property type="entry name" value="BUTYPHLNCDUF"/>
</dbReference>
<dbReference type="Gene3D" id="2.60.120.920">
    <property type="match status" value="1"/>
</dbReference>
<evidence type="ECO:0000256" key="1">
    <source>
        <dbReference type="ARBA" id="ARBA00022723"/>
    </source>
</evidence>
<protein>
    <submittedName>
        <fullName evidence="9">Uncharacterized protein</fullName>
    </submittedName>
</protein>
<evidence type="ECO:0000256" key="4">
    <source>
        <dbReference type="PROSITE-ProRule" id="PRU00024"/>
    </source>
</evidence>
<dbReference type="InterPro" id="IPR050143">
    <property type="entry name" value="TRIM/RBCC"/>
</dbReference>
<dbReference type="AlphaFoldDB" id="H3AFC0"/>